<evidence type="ECO:0000313" key="1">
    <source>
        <dbReference type="EMBL" id="KAK2084703.1"/>
    </source>
</evidence>
<comment type="caution">
    <text evidence="1">The sequence shown here is derived from an EMBL/GenBank/DDBJ whole genome shotgun (WGS) entry which is preliminary data.</text>
</comment>
<organism evidence="1 2">
    <name type="scientific">Saguinus oedipus</name>
    <name type="common">Cotton-top tamarin</name>
    <name type="synonym">Oedipomidas oedipus</name>
    <dbReference type="NCBI Taxonomy" id="9490"/>
    <lineage>
        <taxon>Eukaryota</taxon>
        <taxon>Metazoa</taxon>
        <taxon>Chordata</taxon>
        <taxon>Craniata</taxon>
        <taxon>Vertebrata</taxon>
        <taxon>Euteleostomi</taxon>
        <taxon>Mammalia</taxon>
        <taxon>Eutheria</taxon>
        <taxon>Euarchontoglires</taxon>
        <taxon>Primates</taxon>
        <taxon>Haplorrhini</taxon>
        <taxon>Platyrrhini</taxon>
        <taxon>Cebidae</taxon>
        <taxon>Callitrichinae</taxon>
        <taxon>Saguinus</taxon>
    </lineage>
</organism>
<accession>A0ABQ9TJ00</accession>
<gene>
    <name evidence="1" type="ORF">P7K49_037736</name>
</gene>
<protein>
    <submittedName>
        <fullName evidence="1">Uncharacterized protein</fullName>
    </submittedName>
</protein>
<keyword evidence="2" id="KW-1185">Reference proteome</keyword>
<reference evidence="1 2" key="1">
    <citation type="submission" date="2023-05" db="EMBL/GenBank/DDBJ databases">
        <title>B98-5 Cell Line De Novo Hybrid Assembly: An Optical Mapping Approach.</title>
        <authorList>
            <person name="Kananen K."/>
            <person name="Auerbach J.A."/>
            <person name="Kautto E."/>
            <person name="Blachly J.S."/>
        </authorList>
    </citation>
    <scope>NUCLEOTIDE SEQUENCE [LARGE SCALE GENOMIC DNA]</scope>
    <source>
        <strain evidence="1">B95-8</strain>
        <tissue evidence="1">Cell line</tissue>
    </source>
</reference>
<sequence length="170" mass="18775">MHDCGSGKILNCERAVYAMFLSLELVFYSVLPSLARPKQDIDTVIIHERGILDRHFTARCVVLIITEGKSVLEFRCERSVQEVLFLSGGGLLWNKAPGLILFLCKILQRESWMVTLGKLFPGAIFPPYLPPPPPPTPSPSVSCNDPANTKWHLSALSSKLSGDIAIMALK</sequence>
<name>A0ABQ9TJ00_SAGOE</name>
<evidence type="ECO:0000313" key="2">
    <source>
        <dbReference type="Proteomes" id="UP001266305"/>
    </source>
</evidence>
<dbReference type="Proteomes" id="UP001266305">
    <property type="component" value="Unassembled WGS sequence"/>
</dbReference>
<dbReference type="EMBL" id="JASSZA010000022">
    <property type="protein sequence ID" value="KAK2084703.1"/>
    <property type="molecule type" value="Genomic_DNA"/>
</dbReference>
<proteinExistence type="predicted"/>